<feature type="transmembrane region" description="Helical" evidence="1">
    <location>
        <begin position="6"/>
        <end position="24"/>
    </location>
</feature>
<keyword evidence="1" id="KW-0812">Transmembrane</keyword>
<evidence type="ECO:0000256" key="1">
    <source>
        <dbReference type="SAM" id="Phobius"/>
    </source>
</evidence>
<keyword evidence="1" id="KW-1133">Transmembrane helix</keyword>
<accession>A0ABZ0RV47</accession>
<gene>
    <name evidence="2" type="ORF">R6U77_14960</name>
</gene>
<dbReference type="RefSeq" id="WP_319836254.1">
    <property type="nucleotide sequence ID" value="NZ_CP137624.1"/>
</dbReference>
<organism evidence="2 3">
    <name type="scientific">Lysinibacillus louembei</name>
    <dbReference type="NCBI Taxonomy" id="1470088"/>
    <lineage>
        <taxon>Bacteria</taxon>
        <taxon>Bacillati</taxon>
        <taxon>Bacillota</taxon>
        <taxon>Bacilli</taxon>
        <taxon>Bacillales</taxon>
        <taxon>Bacillaceae</taxon>
        <taxon>Lysinibacillus</taxon>
    </lineage>
</organism>
<feature type="transmembrane region" description="Helical" evidence="1">
    <location>
        <begin position="89"/>
        <end position="110"/>
    </location>
</feature>
<dbReference type="Proteomes" id="UP001322664">
    <property type="component" value="Chromosome"/>
</dbReference>
<proteinExistence type="predicted"/>
<feature type="transmembrane region" description="Helical" evidence="1">
    <location>
        <begin position="36"/>
        <end position="54"/>
    </location>
</feature>
<name>A0ABZ0RV47_9BACI</name>
<evidence type="ECO:0000313" key="2">
    <source>
        <dbReference type="EMBL" id="WPK11176.1"/>
    </source>
</evidence>
<sequence>MWNISIIEWLLTIICWLVIIAAMIKIYKKQEQKPQIWKATIAVFVGLSSLSLTWTLFDEPVQIAVLPLGLWVLWAILRHRGSWATYRKFAWLGFFANYLFVLSFLLNHLLSSFFYPTDELSIYLADVKDAQLLAVHPSAQASPKLHLPQSFEGIIAVPSESYDVFDWYNEIVFEQTTPVQEKFPYLLLDTQAKQGSGIQPTIFVEANGKGFLVINKGKQFYFYLKDSMIGGGNTDD</sequence>
<keyword evidence="1" id="KW-0472">Membrane</keyword>
<feature type="transmembrane region" description="Helical" evidence="1">
    <location>
        <begin position="60"/>
        <end position="77"/>
    </location>
</feature>
<evidence type="ECO:0000313" key="3">
    <source>
        <dbReference type="Proteomes" id="UP001322664"/>
    </source>
</evidence>
<dbReference type="EMBL" id="CP137624">
    <property type="protein sequence ID" value="WPK11176.1"/>
    <property type="molecule type" value="Genomic_DNA"/>
</dbReference>
<keyword evidence="3" id="KW-1185">Reference proteome</keyword>
<protein>
    <submittedName>
        <fullName evidence="2">Uncharacterized protein</fullName>
    </submittedName>
</protein>
<reference evidence="2 3" key="1">
    <citation type="submission" date="2023-09" db="EMBL/GenBank/DDBJ databases">
        <authorList>
            <person name="Page C.A."/>
            <person name="Perez-Diaz I.M."/>
        </authorList>
    </citation>
    <scope>NUCLEOTIDE SEQUENCE [LARGE SCALE GENOMIC DNA]</scope>
    <source>
        <strain evidence="2 3">Ll15</strain>
    </source>
</reference>